<protein>
    <submittedName>
        <fullName evidence="2">DUF4368 domain-containing protein</fullName>
    </submittedName>
</protein>
<dbReference type="AlphaFoldDB" id="A0AAW6W9A3"/>
<comment type="caution">
    <text evidence="2">The sequence shown here is derived from an EMBL/GenBank/DDBJ whole genome shotgun (WGS) entry which is preliminary data.</text>
</comment>
<evidence type="ECO:0000313" key="3">
    <source>
        <dbReference type="Proteomes" id="UP001173223"/>
    </source>
</evidence>
<reference evidence="2" key="2">
    <citation type="submission" date="2022-04" db="EMBL/GenBank/DDBJ databases">
        <authorList>
            <person name="Livingstone P.G."/>
        </authorList>
    </citation>
    <scope>NUCLEOTIDE SEQUENCE</scope>
    <source>
        <strain evidence="2">BRON_8</strain>
    </source>
</reference>
<dbReference type="InterPro" id="IPR025378">
    <property type="entry name" value="DUF4368"/>
</dbReference>
<dbReference type="Pfam" id="PF14287">
    <property type="entry name" value="DUF4368"/>
    <property type="match status" value="1"/>
</dbReference>
<name>A0AAW6W9A3_9FUSO</name>
<reference evidence="2" key="1">
    <citation type="journal article" date="2022" name="Gene">
        <title>A genome-led study on the pathogenesis of Fusobacterium necrophorum infections.</title>
        <authorList>
            <person name="Thapa G."/>
            <person name="Jayal A."/>
            <person name="Sikazwe E."/>
            <person name="Perry T."/>
            <person name="Mohammed Al Balushi A."/>
            <person name="Livingstone P."/>
        </authorList>
    </citation>
    <scope>NUCLEOTIDE SEQUENCE</scope>
    <source>
        <strain evidence="2">BRON_8</strain>
    </source>
</reference>
<accession>A0AAW6W9A3</accession>
<feature type="domain" description="DUF4368" evidence="1">
    <location>
        <begin position="2"/>
        <end position="39"/>
    </location>
</feature>
<evidence type="ECO:0000313" key="2">
    <source>
        <dbReference type="EMBL" id="MDK4511187.1"/>
    </source>
</evidence>
<keyword evidence="3" id="KW-1185">Reference proteome</keyword>
<dbReference type="Proteomes" id="UP001173223">
    <property type="component" value="Unassembled WGS sequence"/>
</dbReference>
<proteinExistence type="predicted"/>
<gene>
    <name evidence="2" type="ORF">MWG07_02745</name>
</gene>
<sequence length="48" mass="5624">MDKETLDELILKIYVHEKEVVDGEITQTIDIYYNFIGNTDSLQVSYNL</sequence>
<organism evidence="2 3">
    <name type="scientific">Fusobacterium necrophorum</name>
    <dbReference type="NCBI Taxonomy" id="859"/>
    <lineage>
        <taxon>Bacteria</taxon>
        <taxon>Fusobacteriati</taxon>
        <taxon>Fusobacteriota</taxon>
        <taxon>Fusobacteriia</taxon>
        <taxon>Fusobacteriales</taxon>
        <taxon>Fusobacteriaceae</taxon>
        <taxon>Fusobacterium</taxon>
    </lineage>
</organism>
<dbReference type="EMBL" id="JAMGTK010000004">
    <property type="protein sequence ID" value="MDK4511187.1"/>
    <property type="molecule type" value="Genomic_DNA"/>
</dbReference>
<evidence type="ECO:0000259" key="1">
    <source>
        <dbReference type="Pfam" id="PF14287"/>
    </source>
</evidence>